<dbReference type="eggNOG" id="COG0760">
    <property type="taxonomic scope" value="Bacteria"/>
</dbReference>
<evidence type="ECO:0000256" key="1">
    <source>
        <dbReference type="ARBA" id="ARBA00004382"/>
    </source>
</evidence>
<dbReference type="InterPro" id="IPR046357">
    <property type="entry name" value="PPIase_dom_sf"/>
</dbReference>
<evidence type="ECO:0000256" key="3">
    <source>
        <dbReference type="ARBA" id="ARBA00022519"/>
    </source>
</evidence>
<evidence type="ECO:0000256" key="5">
    <source>
        <dbReference type="ARBA" id="ARBA00022989"/>
    </source>
</evidence>
<reference evidence="14 15" key="1">
    <citation type="journal article" date="2012" name="BMC Genomics">
        <title>Comparative genomics of bacteria in the genus Providencia isolated from wild Drosophila melanogaster.</title>
        <authorList>
            <person name="Galac M.R."/>
            <person name="Lazzaro B.P."/>
        </authorList>
    </citation>
    <scope>NUCLEOTIDE SEQUENCE [LARGE SCALE GENOMIC DNA]</scope>
    <source>
        <strain evidence="14 15">DSM 19968</strain>
    </source>
</reference>
<dbReference type="SUPFAM" id="SSF109998">
    <property type="entry name" value="Triger factor/SurA peptide-binding domain-like"/>
    <property type="match status" value="1"/>
</dbReference>
<dbReference type="EMBL" id="AKKL01000047">
    <property type="protein sequence ID" value="EKT54350.1"/>
    <property type="molecule type" value="Genomic_DNA"/>
</dbReference>
<dbReference type="PANTHER" id="PTHR47529">
    <property type="entry name" value="PEPTIDYL-PROLYL CIS-TRANS ISOMERASE D"/>
    <property type="match status" value="1"/>
</dbReference>
<name>K8WDR6_9GAMM</name>
<evidence type="ECO:0000256" key="4">
    <source>
        <dbReference type="ARBA" id="ARBA00022692"/>
    </source>
</evidence>
<feature type="transmembrane region" description="Helical" evidence="12">
    <location>
        <begin position="12"/>
        <end position="34"/>
    </location>
</feature>
<evidence type="ECO:0000259" key="13">
    <source>
        <dbReference type="PROSITE" id="PS50198"/>
    </source>
</evidence>
<evidence type="ECO:0000256" key="10">
    <source>
        <dbReference type="ARBA" id="ARBA00042775"/>
    </source>
</evidence>
<feature type="domain" description="PpiC" evidence="13">
    <location>
        <begin position="266"/>
        <end position="355"/>
    </location>
</feature>
<evidence type="ECO:0000256" key="12">
    <source>
        <dbReference type="SAM" id="Phobius"/>
    </source>
</evidence>
<dbReference type="Gene3D" id="1.10.4030.10">
    <property type="entry name" value="Porin chaperone SurA, peptide-binding domain"/>
    <property type="match status" value="1"/>
</dbReference>
<keyword evidence="4 12" id="KW-0812">Transmembrane</keyword>
<keyword evidence="3" id="KW-0997">Cell inner membrane</keyword>
<keyword evidence="2" id="KW-1003">Cell membrane</keyword>
<evidence type="ECO:0000256" key="7">
    <source>
        <dbReference type="ARBA" id="ARBA00023186"/>
    </source>
</evidence>
<dbReference type="NCBIfam" id="NF008054">
    <property type="entry name" value="PRK10788.1"/>
    <property type="match status" value="1"/>
</dbReference>
<dbReference type="GO" id="GO:0005886">
    <property type="term" value="C:plasma membrane"/>
    <property type="evidence" value="ECO:0007669"/>
    <property type="project" value="UniProtKB-SubCell"/>
</dbReference>
<accession>K8WDR6</accession>
<dbReference type="Pfam" id="PF13624">
    <property type="entry name" value="SurA_N_3"/>
    <property type="match status" value="1"/>
</dbReference>
<dbReference type="PANTHER" id="PTHR47529:SF1">
    <property type="entry name" value="PERIPLASMIC CHAPERONE PPID"/>
    <property type="match status" value="1"/>
</dbReference>
<protein>
    <recommendedName>
        <fullName evidence="9">Periplasmic chaperone PpiD</fullName>
    </recommendedName>
    <alternativeName>
        <fullName evidence="10">Periplasmic folding chaperone</fullName>
    </alternativeName>
</protein>
<keyword evidence="11" id="KW-0413">Isomerase</keyword>
<evidence type="ECO:0000256" key="6">
    <source>
        <dbReference type="ARBA" id="ARBA00023136"/>
    </source>
</evidence>
<keyword evidence="6 12" id="KW-0472">Membrane</keyword>
<keyword evidence="5 12" id="KW-1133">Transmembrane helix</keyword>
<keyword evidence="7" id="KW-0143">Chaperone</keyword>
<dbReference type="InterPro" id="IPR027304">
    <property type="entry name" value="Trigger_fact/SurA_dom_sf"/>
</dbReference>
<dbReference type="PROSITE" id="PS50198">
    <property type="entry name" value="PPIC_PPIASE_2"/>
    <property type="match status" value="1"/>
</dbReference>
<dbReference type="Gene3D" id="3.10.50.40">
    <property type="match status" value="1"/>
</dbReference>
<comment type="subcellular location">
    <subcellularLocation>
        <location evidence="1">Cell inner membrane</location>
        <topology evidence="1">Single-pass type II membrane protein</topology>
        <orientation evidence="1">Periplasmic side</orientation>
    </subcellularLocation>
</comment>
<gene>
    <name evidence="14" type="ORF">OOA_16986</name>
</gene>
<organism evidence="14 15">
    <name type="scientific">Providencia burhodogranariea DSM 19968</name>
    <dbReference type="NCBI Taxonomy" id="1141662"/>
    <lineage>
        <taxon>Bacteria</taxon>
        <taxon>Pseudomonadati</taxon>
        <taxon>Pseudomonadota</taxon>
        <taxon>Gammaproteobacteria</taxon>
        <taxon>Enterobacterales</taxon>
        <taxon>Morganellaceae</taxon>
        <taxon>Providencia</taxon>
    </lineage>
</organism>
<dbReference type="InterPro" id="IPR000297">
    <property type="entry name" value="PPIase_PpiC"/>
</dbReference>
<dbReference type="SUPFAM" id="SSF54534">
    <property type="entry name" value="FKBP-like"/>
    <property type="match status" value="1"/>
</dbReference>
<proteinExistence type="inferred from homology"/>
<dbReference type="STRING" id="1141662.OOA_16986"/>
<dbReference type="AlphaFoldDB" id="K8WDR6"/>
<comment type="caution">
    <text evidence="14">The sequence shown here is derived from an EMBL/GenBank/DDBJ whole genome shotgun (WGS) entry which is preliminary data.</text>
</comment>
<evidence type="ECO:0000256" key="9">
    <source>
        <dbReference type="ARBA" id="ARBA00040743"/>
    </source>
</evidence>
<dbReference type="PATRIC" id="fig|1141662.3.peg.3446"/>
<dbReference type="Proteomes" id="UP000009336">
    <property type="component" value="Unassembled WGS sequence"/>
</dbReference>
<keyword evidence="15" id="KW-1185">Reference proteome</keyword>
<evidence type="ECO:0000313" key="14">
    <source>
        <dbReference type="EMBL" id="EKT54350.1"/>
    </source>
</evidence>
<dbReference type="InterPro" id="IPR052029">
    <property type="entry name" value="PpiD_chaperone"/>
</dbReference>
<dbReference type="Pfam" id="PF13145">
    <property type="entry name" value="Rotamase_2"/>
    <property type="match status" value="1"/>
</dbReference>
<evidence type="ECO:0000256" key="2">
    <source>
        <dbReference type="ARBA" id="ARBA00022475"/>
    </source>
</evidence>
<dbReference type="GO" id="GO:0003755">
    <property type="term" value="F:peptidyl-prolyl cis-trans isomerase activity"/>
    <property type="evidence" value="ECO:0007669"/>
    <property type="project" value="UniProtKB-KW"/>
</dbReference>
<dbReference type="HOGENOM" id="CLU_023843_1_1_6"/>
<evidence type="ECO:0000313" key="15">
    <source>
        <dbReference type="Proteomes" id="UP000009336"/>
    </source>
</evidence>
<keyword evidence="11" id="KW-0697">Rotamase</keyword>
<sequence length="621" mass="68282">MDNLRTKANSPFIKVLLGIIILSFVLTGVAGYVIGGSSNDAAEVNGQSISREQLQQAFSQERQSLQEYLGDKFSEVAGNEESMKLLRRQALDNLINNQLINQYANELNLSASDAQIEKAIFAMPVFQTNGQFDGDKYRQILAQYNVNADNFAAQVRSDLVRAQLASSFTGTDFTLPSEVKAYAELFLQEREIRTATLSLADAQAKQSVTDDEIKAYYDANQNSFISPEKVQVSYVEMDAAAMPEQTVSNEEMKAYYEQNLKNYTQAEQRQYSMIQVASEKEAKVIADELKKGTDFGALAAEKSTDKFSAGNQGVIGWMESASTPAEIVSANLIEKGQISVPIESGTNFVIFRLDDIKPESIKSFDSVKDSLQSTLTQEKNVKQFYDLQQKVSEAATNDNESLISVEDISGLKVVTTDWFDRNNPPAALNFPKVVNEVFSERLIDKNGSTGINSDVINVEGDRAFVVRVSQFKPEQTESLETVKSDIETLVKRQKAEAMLKTEGDKLVVALKEDKGEAALSAAGVQFGTSETVSRLMPQTPVIGAAMAMAKPAKGKATYATARDAQDNLVVIQLDQVMPGKASESELTQLTKDYKDMMGAAVNEALIMNLRNNAKIEVLNLE</sequence>
<evidence type="ECO:0000256" key="11">
    <source>
        <dbReference type="PROSITE-ProRule" id="PRU00278"/>
    </source>
</evidence>
<comment type="similarity">
    <text evidence="8">Belongs to the PpiD chaperone family.</text>
</comment>
<evidence type="ECO:0000256" key="8">
    <source>
        <dbReference type="ARBA" id="ARBA00038408"/>
    </source>
</evidence>